<dbReference type="InterPro" id="IPR011701">
    <property type="entry name" value="MFS"/>
</dbReference>
<dbReference type="PROSITE" id="PS50850">
    <property type="entry name" value="MFS"/>
    <property type="match status" value="1"/>
</dbReference>
<name>A0A163MQH4_ABSGL</name>
<keyword evidence="4 6" id="KW-1133">Transmembrane helix</keyword>
<dbReference type="InParanoid" id="A0A163MQH4"/>
<feature type="transmembrane region" description="Helical" evidence="6">
    <location>
        <begin position="204"/>
        <end position="227"/>
    </location>
</feature>
<organism evidence="8">
    <name type="scientific">Absidia glauca</name>
    <name type="common">Pin mould</name>
    <dbReference type="NCBI Taxonomy" id="4829"/>
    <lineage>
        <taxon>Eukaryota</taxon>
        <taxon>Fungi</taxon>
        <taxon>Fungi incertae sedis</taxon>
        <taxon>Mucoromycota</taxon>
        <taxon>Mucoromycotina</taxon>
        <taxon>Mucoromycetes</taxon>
        <taxon>Mucorales</taxon>
        <taxon>Cunninghamellaceae</taxon>
        <taxon>Absidia</taxon>
    </lineage>
</organism>
<keyword evidence="3 6" id="KW-0812">Transmembrane</keyword>
<evidence type="ECO:0000313" key="8">
    <source>
        <dbReference type="EMBL" id="SAM07571.1"/>
    </source>
</evidence>
<comment type="subcellular location">
    <subcellularLocation>
        <location evidence="1">Membrane</location>
        <topology evidence="1">Multi-pass membrane protein</topology>
    </subcellularLocation>
</comment>
<feature type="transmembrane region" description="Helical" evidence="6">
    <location>
        <begin position="110"/>
        <end position="130"/>
    </location>
</feature>
<evidence type="ECO:0000256" key="3">
    <source>
        <dbReference type="ARBA" id="ARBA00022692"/>
    </source>
</evidence>
<gene>
    <name evidence="8" type="primary">ABSGL_13214.1 scaffold 13659</name>
</gene>
<dbReference type="GO" id="GO:0016020">
    <property type="term" value="C:membrane"/>
    <property type="evidence" value="ECO:0007669"/>
    <property type="project" value="UniProtKB-SubCell"/>
</dbReference>
<feature type="transmembrane region" description="Helical" evidence="6">
    <location>
        <begin position="41"/>
        <end position="59"/>
    </location>
</feature>
<dbReference type="GO" id="GO:0022857">
    <property type="term" value="F:transmembrane transporter activity"/>
    <property type="evidence" value="ECO:0007669"/>
    <property type="project" value="InterPro"/>
</dbReference>
<dbReference type="InterPro" id="IPR036259">
    <property type="entry name" value="MFS_trans_sf"/>
</dbReference>
<reference evidence="8" key="1">
    <citation type="submission" date="2016-04" db="EMBL/GenBank/DDBJ databases">
        <authorList>
            <person name="Evans L.H."/>
            <person name="Alamgir A."/>
            <person name="Owens N."/>
            <person name="Weber N.D."/>
            <person name="Virtaneva K."/>
            <person name="Barbian K."/>
            <person name="Babar A."/>
            <person name="Rosenke K."/>
        </authorList>
    </citation>
    <scope>NUCLEOTIDE SEQUENCE [LARGE SCALE GENOMIC DNA]</scope>
    <source>
        <strain evidence="8">CBS 101.48</strain>
    </source>
</reference>
<evidence type="ECO:0000259" key="7">
    <source>
        <dbReference type="PROSITE" id="PS50850"/>
    </source>
</evidence>
<evidence type="ECO:0000256" key="6">
    <source>
        <dbReference type="SAM" id="Phobius"/>
    </source>
</evidence>
<dbReference type="STRING" id="4829.A0A163MQH4"/>
<accession>A0A163MQH4</accession>
<evidence type="ECO:0000256" key="5">
    <source>
        <dbReference type="ARBA" id="ARBA00023136"/>
    </source>
</evidence>
<dbReference type="FunCoup" id="A0A163MQH4">
    <property type="interactions" value="71"/>
</dbReference>
<keyword evidence="5 6" id="KW-0472">Membrane</keyword>
<dbReference type="Pfam" id="PF07690">
    <property type="entry name" value="MFS_1"/>
    <property type="match status" value="1"/>
</dbReference>
<evidence type="ECO:0000256" key="1">
    <source>
        <dbReference type="ARBA" id="ARBA00004141"/>
    </source>
</evidence>
<dbReference type="PANTHER" id="PTHR43791:SF36">
    <property type="entry name" value="TRANSPORTER, PUTATIVE (AFU_ORTHOLOGUE AFUA_6G08340)-RELATED"/>
    <property type="match status" value="1"/>
</dbReference>
<dbReference type="Gene3D" id="1.20.1250.20">
    <property type="entry name" value="MFS general substrate transporter like domains"/>
    <property type="match status" value="2"/>
</dbReference>
<dbReference type="SUPFAM" id="SSF103473">
    <property type="entry name" value="MFS general substrate transporter"/>
    <property type="match status" value="1"/>
</dbReference>
<feature type="transmembrane region" description="Helical" evidence="6">
    <location>
        <begin position="79"/>
        <end position="98"/>
    </location>
</feature>
<feature type="domain" description="Major facilitator superfamily (MFS) profile" evidence="7">
    <location>
        <begin position="45"/>
        <end position="454"/>
    </location>
</feature>
<keyword evidence="2" id="KW-0813">Transport</keyword>
<feature type="transmembrane region" description="Helical" evidence="6">
    <location>
        <begin position="173"/>
        <end position="192"/>
    </location>
</feature>
<evidence type="ECO:0000256" key="4">
    <source>
        <dbReference type="ARBA" id="ARBA00022989"/>
    </source>
</evidence>
<feature type="transmembrane region" description="Helical" evidence="6">
    <location>
        <begin position="142"/>
        <end position="161"/>
    </location>
</feature>
<feature type="transmembrane region" description="Helical" evidence="6">
    <location>
        <begin position="274"/>
        <end position="294"/>
    </location>
</feature>
<dbReference type="EMBL" id="LT554760">
    <property type="protein sequence ID" value="SAM07571.1"/>
    <property type="molecule type" value="Genomic_DNA"/>
</dbReference>
<feature type="transmembrane region" description="Helical" evidence="6">
    <location>
        <begin position="314"/>
        <end position="330"/>
    </location>
</feature>
<feature type="transmembrane region" description="Helical" evidence="6">
    <location>
        <begin position="337"/>
        <end position="359"/>
    </location>
</feature>
<keyword evidence="9" id="KW-1185">Reference proteome</keyword>
<dbReference type="OrthoDB" id="6730379at2759"/>
<feature type="transmembrane region" description="Helical" evidence="6">
    <location>
        <begin position="396"/>
        <end position="417"/>
    </location>
</feature>
<feature type="transmembrane region" description="Helical" evidence="6">
    <location>
        <begin position="429"/>
        <end position="448"/>
    </location>
</feature>
<evidence type="ECO:0000313" key="9">
    <source>
        <dbReference type="Proteomes" id="UP000078561"/>
    </source>
</evidence>
<feature type="transmembrane region" description="Helical" evidence="6">
    <location>
        <begin position="365"/>
        <end position="384"/>
    </location>
</feature>
<dbReference type="AlphaFoldDB" id="A0A163MQH4"/>
<dbReference type="PANTHER" id="PTHR43791">
    <property type="entry name" value="PERMEASE-RELATED"/>
    <property type="match status" value="1"/>
</dbReference>
<evidence type="ECO:0000256" key="2">
    <source>
        <dbReference type="ARBA" id="ARBA00022448"/>
    </source>
</evidence>
<proteinExistence type="predicted"/>
<dbReference type="InterPro" id="IPR020846">
    <property type="entry name" value="MFS_dom"/>
</dbReference>
<sequence>MSDSKNSPLADPEKLELAEDISPAHQSFEKSPAEKVYYRKLLWRFMPLACIITFLQWIDKYTLNMAAVLGLKTDAHIDSTQFNFLGSLFYLGYLLFQIPNTYLLQRLPIAKYLGTLLVIWGVVLACMSQGRDFSTLGGLRFLLGFLEAGSYPCVLLLVATLFRRSEHSTMVGFLWIANGFASTFGGLIGYGSAQLKGVNGLDGWQWIFIIFGIISVFFGVITFFFLVDTPHSKWLALTPEEKEIVDERTRDNAVVKSKEFQWNHIWEAVKEIRLWCFCFASMFMMITNGFFTIYSSTVVASFGFSGLDAVLLNFPNGIISIVGVVTVMIVSRKYGELIYTAIGALLVSALGIVILMAIPEGKVKLLGTIMIHVYGSGYCMLLTSIATNASGYTKKVFYQGLQLVFYTLGNFIGPFFMTDSSAPRYLGPLGGYLACNLMACLLLLVARFNMKAANQRKRSQPGFNEHERDITLDLTDQQDPNFLYRL</sequence>
<dbReference type="Proteomes" id="UP000078561">
    <property type="component" value="Unassembled WGS sequence"/>
</dbReference>
<protein>
    <recommendedName>
        <fullName evidence="7">Major facilitator superfamily (MFS) profile domain-containing protein</fullName>
    </recommendedName>
</protein>